<evidence type="ECO:0000256" key="1">
    <source>
        <dbReference type="SAM" id="MobiDB-lite"/>
    </source>
</evidence>
<accession>A0ABU6S346</accession>
<dbReference type="EMBL" id="JASCZI010060423">
    <property type="protein sequence ID" value="MED6130810.1"/>
    <property type="molecule type" value="Genomic_DNA"/>
</dbReference>
<evidence type="ECO:0000313" key="3">
    <source>
        <dbReference type="Proteomes" id="UP001341840"/>
    </source>
</evidence>
<dbReference type="PANTHER" id="PTHR15678">
    <property type="entry name" value="ANTIGEN MLAA-22-RELATED"/>
    <property type="match status" value="1"/>
</dbReference>
<sequence>MAASPVNFLFGFLLLSITLWLLFIFASGLLAWILSRILGASVGFRVGGWKCLRDVTLKFKKGAIESISVGEIKVSLRQSLVKLGVGFMSRDPKLQVLICDLEVVLRPSTKSPGKKKTRKSRASGRGKWMIVGNIARYLSVCVTDLVLKTPKSTIEIKELNVDISKDGGSNSNLLVRLQIVPIVVYIGEPRVSCDQLSNLSSGGCSSGQESIAAMERSSAPFICEKFSVSCEFGHDREVGVIIKNLDISSGEVTINLNEGLLSKNKSSLESSSGYEKATGSSADSVSAKKQSKQQQTLAAFSKYGSMFPEKVSFNLPKLDVNFVHRERGLSMENNIMGIQLNSTKSRSTEDIGESTRLDFQVEFSEIHLLREAGSSVLEILKLDLVSFVYVPVQPRSPVRAETEIKLGGTQCNIIMSRLKPWLLVQSSKKKRMVLREESSVVKQQSSDIKIIMWTCNVSAPEMTIVLFNMAGSPVYHGCSQSSHLFANNVSSMGTTVHVELGELNLHLADEYQECLKESVFGVESNSGSIIHIAKVSLDWGKKDVESSEEDGPGCKLGLSVDVTGMGVFLNFKRVESLVSTAISFQALLKSLSASKRKSTQSQGRLTKPSGKGTQLLKFNLERCSVYLWGETCLENTIVPDPKRVNYGSQGGRVVIDVSADGTPRNADVMSTISHEYQKLKYSLSLEIFQFNLSVNKEKLSTQMELERAQSIYQEYMEENRPVTKVALFDMQNAKFVQRSGGLKEIAVCSLFSATDISMRWEPDAHLSLIEFALQLKLLVYNRKLQERDNEHMGDMTHIQDANRKREGTVESEHHEKQKKKESIFAVDVELLSISADLGDGVEAIVQVQSIFSENARIGVLLEGLMLSLNGARVCKSSRMQISRIPSVSSVASDAKGHVVTTWDWVIQGLDVHICMPYRLQLRAIDDVIEDMLRGLKLIIAAKTNMIFPVKKESSKVKKSSSVQFGCIKFCLRKITFDIEEEPLQGWLDEHYQLLKKEMNLY</sequence>
<dbReference type="InterPro" id="IPR045167">
    <property type="entry name" value="Hobbit"/>
</dbReference>
<proteinExistence type="predicted"/>
<protein>
    <submittedName>
        <fullName evidence="2">Uncharacterized protein</fullName>
    </submittedName>
</protein>
<feature type="region of interest" description="Disordered" evidence="1">
    <location>
        <begin position="269"/>
        <end position="289"/>
    </location>
</feature>
<dbReference type="Proteomes" id="UP001341840">
    <property type="component" value="Unassembled WGS sequence"/>
</dbReference>
<dbReference type="PANTHER" id="PTHR15678:SF6">
    <property type="entry name" value="BRIDGE-LIKE LIPID TRANSFER PROTEIN FAMILY MEMBER 2"/>
    <property type="match status" value="1"/>
</dbReference>
<name>A0ABU6S346_9FABA</name>
<organism evidence="2 3">
    <name type="scientific">Stylosanthes scabra</name>
    <dbReference type="NCBI Taxonomy" id="79078"/>
    <lineage>
        <taxon>Eukaryota</taxon>
        <taxon>Viridiplantae</taxon>
        <taxon>Streptophyta</taxon>
        <taxon>Embryophyta</taxon>
        <taxon>Tracheophyta</taxon>
        <taxon>Spermatophyta</taxon>
        <taxon>Magnoliopsida</taxon>
        <taxon>eudicotyledons</taxon>
        <taxon>Gunneridae</taxon>
        <taxon>Pentapetalae</taxon>
        <taxon>rosids</taxon>
        <taxon>fabids</taxon>
        <taxon>Fabales</taxon>
        <taxon>Fabaceae</taxon>
        <taxon>Papilionoideae</taxon>
        <taxon>50 kb inversion clade</taxon>
        <taxon>dalbergioids sensu lato</taxon>
        <taxon>Dalbergieae</taxon>
        <taxon>Pterocarpus clade</taxon>
        <taxon>Stylosanthes</taxon>
    </lineage>
</organism>
<dbReference type="Pfam" id="PF10344">
    <property type="entry name" value="Hobbit"/>
    <property type="match status" value="1"/>
</dbReference>
<evidence type="ECO:0000313" key="2">
    <source>
        <dbReference type="EMBL" id="MED6130810.1"/>
    </source>
</evidence>
<comment type="caution">
    <text evidence="2">The sequence shown here is derived from an EMBL/GenBank/DDBJ whole genome shotgun (WGS) entry which is preliminary data.</text>
</comment>
<keyword evidence="3" id="KW-1185">Reference proteome</keyword>
<reference evidence="2 3" key="1">
    <citation type="journal article" date="2023" name="Plants (Basel)">
        <title>Bridging the Gap: Combining Genomics and Transcriptomics Approaches to Understand Stylosanthes scabra, an Orphan Legume from the Brazilian Caatinga.</title>
        <authorList>
            <person name="Ferreira-Neto J.R.C."/>
            <person name="da Silva M.D."/>
            <person name="Binneck E."/>
            <person name="de Melo N.F."/>
            <person name="da Silva R.H."/>
            <person name="de Melo A.L.T.M."/>
            <person name="Pandolfi V."/>
            <person name="Bustamante F.O."/>
            <person name="Brasileiro-Vidal A.C."/>
            <person name="Benko-Iseppon A.M."/>
        </authorList>
    </citation>
    <scope>NUCLEOTIDE SEQUENCE [LARGE SCALE GENOMIC DNA]</scope>
    <source>
        <tissue evidence="2">Leaves</tissue>
    </source>
</reference>
<gene>
    <name evidence="2" type="ORF">PIB30_004231</name>
</gene>
<feature type="compositionally biased region" description="Low complexity" evidence="1">
    <location>
        <begin position="280"/>
        <end position="289"/>
    </location>
</feature>